<dbReference type="GO" id="GO:0005737">
    <property type="term" value="C:cytoplasm"/>
    <property type="evidence" value="ECO:0007669"/>
    <property type="project" value="TreeGrafter"/>
</dbReference>
<dbReference type="GO" id="GO:0006798">
    <property type="term" value="P:polyphosphate catabolic process"/>
    <property type="evidence" value="ECO:0007669"/>
    <property type="project" value="TreeGrafter"/>
</dbReference>
<dbReference type="GO" id="GO:0000298">
    <property type="term" value="F:endopolyphosphatase activity"/>
    <property type="evidence" value="ECO:0007669"/>
    <property type="project" value="TreeGrafter"/>
</dbReference>
<dbReference type="AlphaFoldDB" id="A0A0D2XGN0"/>
<reference evidence="2" key="2">
    <citation type="submission" date="2025-08" db="UniProtKB">
        <authorList>
            <consortium name="EnsemblFungi"/>
        </authorList>
    </citation>
    <scope>IDENTIFICATION</scope>
    <source>
        <strain evidence="2">4287 / CBS 123668 / FGSC 9935 / NRRL 34936</strain>
    </source>
</reference>
<dbReference type="Proteomes" id="UP000002489">
    <property type="component" value="Unassembled WGS sequence"/>
</dbReference>
<dbReference type="Pfam" id="PF00149">
    <property type="entry name" value="Metallophos"/>
    <property type="match status" value="1"/>
</dbReference>
<organism evidence="2 3">
    <name type="scientific">Fusarium oxysporum (strain Fo5176)</name>
    <name type="common">Fusarium vascular wilt</name>
    <dbReference type="NCBI Taxonomy" id="660025"/>
    <lineage>
        <taxon>Eukaryota</taxon>
        <taxon>Fungi</taxon>
        <taxon>Dikarya</taxon>
        <taxon>Ascomycota</taxon>
        <taxon>Pezizomycotina</taxon>
        <taxon>Sordariomycetes</taxon>
        <taxon>Hypocreomycetidae</taxon>
        <taxon>Hypocreales</taxon>
        <taxon>Nectriaceae</taxon>
        <taxon>Fusarium</taxon>
        <taxon>Fusarium oxysporum species complex</taxon>
    </lineage>
</organism>
<dbReference type="Gene3D" id="3.60.21.10">
    <property type="match status" value="1"/>
</dbReference>
<dbReference type="InterPro" id="IPR004843">
    <property type="entry name" value="Calcineurin-like_PHP"/>
</dbReference>
<dbReference type="InterPro" id="IPR029052">
    <property type="entry name" value="Metallo-depent_PP-like"/>
</dbReference>
<dbReference type="InterPro" id="IPR050126">
    <property type="entry name" value="Ap4A_hydrolase"/>
</dbReference>
<dbReference type="CDD" id="cd00144">
    <property type="entry name" value="MPP_PPP_family"/>
    <property type="match status" value="1"/>
</dbReference>
<dbReference type="PANTHER" id="PTHR42850">
    <property type="entry name" value="METALLOPHOSPHOESTERASE"/>
    <property type="match status" value="1"/>
</dbReference>
<evidence type="ECO:0000313" key="3">
    <source>
        <dbReference type="Proteomes" id="UP000002489"/>
    </source>
</evidence>
<reference evidence="3" key="1">
    <citation type="journal article" date="2012" name="Mol. Plant Microbe Interact.">
        <title>A highly conserved effector in Fusarium oxysporum is required for full virulence on Arabidopsis.</title>
        <authorList>
            <person name="Thatcher L.F."/>
            <person name="Gardiner D.M."/>
            <person name="Kazan K."/>
            <person name="Manners J."/>
        </authorList>
    </citation>
    <scope>NUCLEOTIDE SEQUENCE [LARGE SCALE GENOMIC DNA]</scope>
    <source>
        <strain evidence="3">Fo5176</strain>
    </source>
</reference>
<dbReference type="STRING" id="426428.A0A0D2XGN0"/>
<accession>A0A0D2XGN0</accession>
<proteinExistence type="predicted"/>
<dbReference type="EnsemblFungi" id="FOXG_03073T0">
    <property type="protein sequence ID" value="FOXG_03073P0"/>
    <property type="gene ID" value="FOXG_03073"/>
</dbReference>
<protein>
    <recommendedName>
        <fullName evidence="1">Calcineurin-like phosphoesterase domain-containing protein</fullName>
    </recommendedName>
</protein>
<feature type="domain" description="Calcineurin-like phosphoesterase" evidence="1">
    <location>
        <begin position="89"/>
        <end position="305"/>
    </location>
</feature>
<sequence length="355" mass="40095">MITAPQRRLLVLLSTFFFVFSIFYCCSRLAALTVGPVEVEDEVLRPQVELLRADNPMSYGMYNRPRYDGIDLIRNLPSEYVPTAKNGRRLVVVGDIHGMLDPFEKLLKKIEFNPKTDHVIAVGDMINKGPKSSEVVARLMELKASAVRGNHEDRVILAWRGLSSQQGVAAYLDTKDAAKHRGEEAYLKTARSLSEAQMTWLRNLPVIISAESMALYFVHAGLVPGVPLPQQDAWAVMNMRTLRFPREEFQIVFAALGNPGLPKPDRDVWIPIDGHEGERWTDLWNSEQRKLRGPDRRSVIYGHDAKMGYQEDSYTFGLDSGCVKGNALTALVIQAKEDGGWKHSTHQVMCKKGWW</sequence>
<dbReference type="PANTHER" id="PTHR42850:SF4">
    <property type="entry name" value="ZINC-DEPENDENT ENDOPOLYPHOSPHATASE"/>
    <property type="match status" value="1"/>
</dbReference>
<evidence type="ECO:0000259" key="1">
    <source>
        <dbReference type="Pfam" id="PF00149"/>
    </source>
</evidence>
<name>A0A0D2XGN0_FUSOF</name>
<dbReference type="GO" id="GO:0016791">
    <property type="term" value="F:phosphatase activity"/>
    <property type="evidence" value="ECO:0007669"/>
    <property type="project" value="TreeGrafter"/>
</dbReference>
<evidence type="ECO:0000313" key="2">
    <source>
        <dbReference type="EnsemblFungi" id="FOXG_03073P0"/>
    </source>
</evidence>
<dbReference type="SUPFAM" id="SSF56300">
    <property type="entry name" value="Metallo-dependent phosphatases"/>
    <property type="match status" value="1"/>
</dbReference>